<accession>A0AA36HBV6</accession>
<proteinExistence type="predicted"/>
<feature type="compositionally biased region" description="Basic and acidic residues" evidence="1">
    <location>
        <begin position="78"/>
        <end position="92"/>
    </location>
</feature>
<protein>
    <submittedName>
        <fullName evidence="2">Uncharacterized protein</fullName>
    </submittedName>
</protein>
<feature type="region of interest" description="Disordered" evidence="1">
    <location>
        <begin position="1"/>
        <end position="99"/>
    </location>
</feature>
<evidence type="ECO:0000313" key="2">
    <source>
        <dbReference type="EMBL" id="CAJ0607481.1"/>
    </source>
</evidence>
<organism evidence="2 3">
    <name type="scientific">Cylicocyclus nassatus</name>
    <name type="common">Nematode worm</name>
    <dbReference type="NCBI Taxonomy" id="53992"/>
    <lineage>
        <taxon>Eukaryota</taxon>
        <taxon>Metazoa</taxon>
        <taxon>Ecdysozoa</taxon>
        <taxon>Nematoda</taxon>
        <taxon>Chromadorea</taxon>
        <taxon>Rhabditida</taxon>
        <taxon>Rhabditina</taxon>
        <taxon>Rhabditomorpha</taxon>
        <taxon>Strongyloidea</taxon>
        <taxon>Strongylidae</taxon>
        <taxon>Cylicocyclus</taxon>
    </lineage>
</organism>
<sequence>MMPNGGANGVPEAQDDRDDRVALGAPNNEAANEAGDDGNEELRMPNLGLPNGCHHEGDEDEVPEDPDNWQEGSSSESEVWRVDGRDSPEGPHHPVLGLGARPLTRREDMLLFLRLNALERALEAAEDEDFDEDEEVAPLLGPNAEFRSVRPRLGCVVCGVNGHRTCDCEVHLEFQNRVRIVFAYRLCGRCAEFFDRDMCLTHLHCARCGREDSHPTFLCWRPIPNERSHLNVIYYFVYTAN</sequence>
<keyword evidence="3" id="KW-1185">Reference proteome</keyword>
<name>A0AA36HBV6_CYLNA</name>
<reference evidence="2" key="1">
    <citation type="submission" date="2023-07" db="EMBL/GenBank/DDBJ databases">
        <authorList>
            <consortium name="CYATHOMIX"/>
        </authorList>
    </citation>
    <scope>NUCLEOTIDE SEQUENCE</scope>
    <source>
        <strain evidence="2">N/A</strain>
    </source>
</reference>
<evidence type="ECO:0000256" key="1">
    <source>
        <dbReference type="SAM" id="MobiDB-lite"/>
    </source>
</evidence>
<gene>
    <name evidence="2" type="ORF">CYNAS_LOCUS19464</name>
</gene>
<feature type="compositionally biased region" description="Low complexity" evidence="1">
    <location>
        <begin position="24"/>
        <end position="33"/>
    </location>
</feature>
<dbReference type="EMBL" id="CATQJL010000316">
    <property type="protein sequence ID" value="CAJ0607481.1"/>
    <property type="molecule type" value="Genomic_DNA"/>
</dbReference>
<dbReference type="AlphaFoldDB" id="A0AA36HBV6"/>
<comment type="caution">
    <text evidence="2">The sequence shown here is derived from an EMBL/GenBank/DDBJ whole genome shotgun (WGS) entry which is preliminary data.</text>
</comment>
<evidence type="ECO:0000313" key="3">
    <source>
        <dbReference type="Proteomes" id="UP001176961"/>
    </source>
</evidence>
<dbReference type="Proteomes" id="UP001176961">
    <property type="component" value="Unassembled WGS sequence"/>
</dbReference>
<feature type="compositionally biased region" description="Acidic residues" evidence="1">
    <location>
        <begin position="58"/>
        <end position="68"/>
    </location>
</feature>